<dbReference type="Pfam" id="PF02771">
    <property type="entry name" value="Acyl-CoA_dh_N"/>
    <property type="match status" value="1"/>
</dbReference>
<keyword evidence="11 15" id="KW-0560">Oxidoreductase</keyword>
<name>E9GDR2_DAPPU</name>
<dbReference type="Pfam" id="PF02770">
    <property type="entry name" value="Acyl-CoA_dh_M"/>
    <property type="match status" value="1"/>
</dbReference>
<keyword evidence="13" id="KW-0496">Mitochondrion</keyword>
<dbReference type="FunFam" id="1.20.140.10:FF:000011">
    <property type="entry name" value="Medium-chain specific acyl-CoA dehydrogenase, mitochondrial"/>
    <property type="match status" value="1"/>
</dbReference>
<dbReference type="PROSITE" id="PS00072">
    <property type="entry name" value="ACYL_COA_DH_1"/>
    <property type="match status" value="1"/>
</dbReference>
<dbReference type="InterPro" id="IPR046373">
    <property type="entry name" value="Acyl-CoA_Oxase/DH_mid-dom_sf"/>
</dbReference>
<feature type="domain" description="Acyl-CoA dehydrogenase/oxidase N-terminal" evidence="18">
    <location>
        <begin position="9"/>
        <end position="118"/>
    </location>
</feature>
<keyword evidence="7 15" id="KW-0285">Flavoprotein</keyword>
<dbReference type="SUPFAM" id="SSF47203">
    <property type="entry name" value="Acyl-CoA dehydrogenase C-terminal domain-like"/>
    <property type="match status" value="1"/>
</dbReference>
<evidence type="ECO:0000313" key="19">
    <source>
        <dbReference type="EMBL" id="EFX82127.1"/>
    </source>
</evidence>
<dbReference type="InterPro" id="IPR037069">
    <property type="entry name" value="AcylCoA_DH/ox_N_sf"/>
</dbReference>
<keyword evidence="12" id="KW-0443">Lipid metabolism</keyword>
<keyword evidence="20" id="KW-1185">Reference proteome</keyword>
<dbReference type="InterPro" id="IPR009075">
    <property type="entry name" value="AcylCo_DH/oxidase_C"/>
</dbReference>
<dbReference type="Pfam" id="PF00441">
    <property type="entry name" value="Acyl-CoA_dh_1"/>
    <property type="match status" value="1"/>
</dbReference>
<feature type="domain" description="Acyl-CoA oxidase/dehydrogenase middle" evidence="17">
    <location>
        <begin position="124"/>
        <end position="222"/>
    </location>
</feature>
<evidence type="ECO:0000256" key="5">
    <source>
        <dbReference type="ARBA" id="ARBA00012033"/>
    </source>
</evidence>
<dbReference type="OrthoDB" id="434771at2759"/>
<dbReference type="FunFam" id="2.40.110.10:FF:000007">
    <property type="entry name" value="Medium-chain specific acyl-CoA dehydrogenase, mitochondrial"/>
    <property type="match status" value="1"/>
</dbReference>
<dbReference type="InParanoid" id="E9GDR2"/>
<dbReference type="FunCoup" id="E9GDR2">
    <property type="interactions" value="585"/>
</dbReference>
<dbReference type="PANTHER" id="PTHR48083">
    <property type="entry name" value="MEDIUM-CHAIN SPECIFIC ACYL-COA DEHYDROGENASE, MITOCHONDRIAL-RELATED"/>
    <property type="match status" value="1"/>
</dbReference>
<dbReference type="Gene3D" id="2.40.110.10">
    <property type="entry name" value="Butyryl-CoA Dehydrogenase, subunit A, domain 2"/>
    <property type="match status" value="1"/>
</dbReference>
<dbReference type="EMBL" id="GL732540">
    <property type="protein sequence ID" value="EFX82127.1"/>
    <property type="molecule type" value="Genomic_DNA"/>
</dbReference>
<sequence length="391" mass="43238">MNDFSSELTPEQLKVQQLARQFSRSEILPAAAHHDKTGEYPWEIIKKVHALGLMNHHIAEEYGGSDVGSFESAMIMEEFGYGCTGISTAIDCNNLGQIPVVLAGNHEQKKKYLGRMIDEPLMCAYCVTEPGAGSDVASIQTKAEKKGDDYVLNGQKMWITNGGHANWYFVLARTNPDPKAPPHQSLTGFIVDRHTPGLTPGRKEINLGQRASDTRGITFEDVLVPKENVLIGEGAGFKIAMGAFDRTRPTVASGAVGLAQRALDEATQYATRRYTFGVPIVKHQLIMGMLAEMAMNIELSRLAWMRAAWETDQRRRNTYYASIAKAMAADVANKCATDALQIFGGNGYNTEYPIEKLMRDAKIYQIFEGTAQIQRLIIARELTARFANLSL</sequence>
<evidence type="ECO:0000256" key="10">
    <source>
        <dbReference type="ARBA" id="ARBA00022946"/>
    </source>
</evidence>
<evidence type="ECO:0000256" key="15">
    <source>
        <dbReference type="RuleBase" id="RU362125"/>
    </source>
</evidence>
<dbReference type="FunFam" id="1.10.540.10:FF:000010">
    <property type="entry name" value="Medium-chain specific acyl-CoA dehydrogenase, mitochondrial"/>
    <property type="match status" value="1"/>
</dbReference>
<evidence type="ECO:0000259" key="18">
    <source>
        <dbReference type="Pfam" id="PF02771"/>
    </source>
</evidence>
<dbReference type="InterPro" id="IPR050741">
    <property type="entry name" value="Acyl-CoA_dehydrogenase"/>
</dbReference>
<evidence type="ECO:0000259" key="16">
    <source>
        <dbReference type="Pfam" id="PF00441"/>
    </source>
</evidence>
<dbReference type="Gene3D" id="1.10.540.10">
    <property type="entry name" value="Acyl-CoA dehydrogenase/oxidase, N-terminal domain"/>
    <property type="match status" value="1"/>
</dbReference>
<dbReference type="EC" id="1.3.8.7" evidence="5"/>
<dbReference type="eggNOG" id="KOG0140">
    <property type="taxonomic scope" value="Eukaryota"/>
</dbReference>
<dbReference type="InterPro" id="IPR009100">
    <property type="entry name" value="AcylCoA_DH/oxidase_NM_dom_sf"/>
</dbReference>
<dbReference type="STRING" id="6669.E9GDR2"/>
<evidence type="ECO:0000256" key="6">
    <source>
        <dbReference type="ARBA" id="ARBA00019125"/>
    </source>
</evidence>
<evidence type="ECO:0000256" key="11">
    <source>
        <dbReference type="ARBA" id="ARBA00023002"/>
    </source>
</evidence>
<dbReference type="GO" id="GO:0050660">
    <property type="term" value="F:flavin adenine dinucleotide binding"/>
    <property type="evidence" value="ECO:0007669"/>
    <property type="project" value="InterPro"/>
</dbReference>
<evidence type="ECO:0000259" key="17">
    <source>
        <dbReference type="Pfam" id="PF02770"/>
    </source>
</evidence>
<dbReference type="OMA" id="RGERCDM"/>
<evidence type="ECO:0000313" key="20">
    <source>
        <dbReference type="Proteomes" id="UP000000305"/>
    </source>
</evidence>
<dbReference type="Proteomes" id="UP000000305">
    <property type="component" value="Unassembled WGS sequence"/>
</dbReference>
<dbReference type="AlphaFoldDB" id="E9GDR2"/>
<dbReference type="Gene3D" id="1.20.140.10">
    <property type="entry name" value="Butyryl-CoA Dehydrogenase, subunit A, domain 3"/>
    <property type="match status" value="1"/>
</dbReference>
<dbReference type="InterPro" id="IPR036250">
    <property type="entry name" value="AcylCo_DH-like_C"/>
</dbReference>
<dbReference type="PROSITE" id="PS00073">
    <property type="entry name" value="ACYL_COA_DH_2"/>
    <property type="match status" value="1"/>
</dbReference>
<evidence type="ECO:0000256" key="12">
    <source>
        <dbReference type="ARBA" id="ARBA00023098"/>
    </source>
</evidence>
<evidence type="ECO:0000256" key="4">
    <source>
        <dbReference type="ARBA" id="ARBA00009347"/>
    </source>
</evidence>
<dbReference type="PIRSF" id="PIRSF016578">
    <property type="entry name" value="HsaA"/>
    <property type="match status" value="1"/>
</dbReference>
<comment type="catalytic activity">
    <reaction evidence="14">
        <text>a medium-chain 2,3-saturated fatty acyl-CoA + oxidized [electron-transfer flavoprotein] + H(+) = a medium-chain (2E)-enoyl-CoA + reduced [electron-transfer flavoprotein]</text>
        <dbReference type="Rhea" id="RHEA:14477"/>
        <dbReference type="Rhea" id="RHEA-COMP:10685"/>
        <dbReference type="Rhea" id="RHEA-COMP:10686"/>
        <dbReference type="ChEBI" id="CHEBI:15378"/>
        <dbReference type="ChEBI" id="CHEBI:57692"/>
        <dbReference type="ChEBI" id="CHEBI:58307"/>
        <dbReference type="ChEBI" id="CHEBI:83723"/>
        <dbReference type="ChEBI" id="CHEBI:83726"/>
        <dbReference type="EC" id="1.3.8.7"/>
    </reaction>
</comment>
<keyword evidence="9" id="KW-0276">Fatty acid metabolism</keyword>
<evidence type="ECO:0000256" key="14">
    <source>
        <dbReference type="ARBA" id="ARBA00047882"/>
    </source>
</evidence>
<organism evidence="19 20">
    <name type="scientific">Daphnia pulex</name>
    <name type="common">Water flea</name>
    <dbReference type="NCBI Taxonomy" id="6669"/>
    <lineage>
        <taxon>Eukaryota</taxon>
        <taxon>Metazoa</taxon>
        <taxon>Ecdysozoa</taxon>
        <taxon>Arthropoda</taxon>
        <taxon>Crustacea</taxon>
        <taxon>Branchiopoda</taxon>
        <taxon>Diplostraca</taxon>
        <taxon>Cladocera</taxon>
        <taxon>Anomopoda</taxon>
        <taxon>Daphniidae</taxon>
        <taxon>Daphnia</taxon>
    </lineage>
</organism>
<comment type="subcellular location">
    <subcellularLocation>
        <location evidence="2">Mitochondrion matrix</location>
    </subcellularLocation>
</comment>
<dbReference type="SUPFAM" id="SSF56645">
    <property type="entry name" value="Acyl-CoA dehydrogenase NM domain-like"/>
    <property type="match status" value="1"/>
</dbReference>
<dbReference type="InterPro" id="IPR006091">
    <property type="entry name" value="Acyl-CoA_Oxase/DH_mid-dom"/>
</dbReference>
<evidence type="ECO:0000256" key="7">
    <source>
        <dbReference type="ARBA" id="ARBA00022630"/>
    </source>
</evidence>
<dbReference type="InterPro" id="IPR013786">
    <property type="entry name" value="AcylCoA_DH/ox_N"/>
</dbReference>
<protein>
    <recommendedName>
        <fullName evidence="6">Medium-chain specific acyl-CoA dehydrogenase, mitochondrial</fullName>
        <ecNumber evidence="5">1.3.8.7</ecNumber>
    </recommendedName>
</protein>
<keyword evidence="10" id="KW-0809">Transit peptide</keyword>
<dbReference type="KEGG" id="dpx:DAPPUDRAFT_49331"/>
<dbReference type="GO" id="GO:0005759">
    <property type="term" value="C:mitochondrial matrix"/>
    <property type="evidence" value="ECO:0007669"/>
    <property type="project" value="UniProtKB-SubCell"/>
</dbReference>
<feature type="domain" description="Acyl-CoA dehydrogenase/oxidase C-terminal" evidence="16">
    <location>
        <begin position="234"/>
        <end position="382"/>
    </location>
</feature>
<dbReference type="PANTHER" id="PTHR48083:SF2">
    <property type="entry name" value="MEDIUM-CHAIN SPECIFIC ACYL-COA DEHYDROGENASE, MITOCHONDRIAL"/>
    <property type="match status" value="1"/>
</dbReference>
<dbReference type="HOGENOM" id="CLU_018204_0_2_1"/>
<dbReference type="PhylomeDB" id="E9GDR2"/>
<proteinExistence type="inferred from homology"/>
<dbReference type="GO" id="GO:0005739">
    <property type="term" value="C:mitochondrion"/>
    <property type="evidence" value="ECO:0000318"/>
    <property type="project" value="GO_Central"/>
</dbReference>
<evidence type="ECO:0000256" key="9">
    <source>
        <dbReference type="ARBA" id="ARBA00022832"/>
    </source>
</evidence>
<comment type="similarity">
    <text evidence="4 15">Belongs to the acyl-CoA dehydrogenase family.</text>
</comment>
<accession>E9GDR2</accession>
<gene>
    <name evidence="19" type="ORF">DAPPUDRAFT_49331</name>
</gene>
<dbReference type="InterPro" id="IPR006089">
    <property type="entry name" value="Acyl-CoA_DH_CS"/>
</dbReference>
<evidence type="ECO:0000256" key="1">
    <source>
        <dbReference type="ARBA" id="ARBA00001974"/>
    </source>
</evidence>
<reference evidence="19 20" key="1">
    <citation type="journal article" date="2011" name="Science">
        <title>The ecoresponsive genome of Daphnia pulex.</title>
        <authorList>
            <person name="Colbourne J.K."/>
            <person name="Pfrender M.E."/>
            <person name="Gilbert D."/>
            <person name="Thomas W.K."/>
            <person name="Tucker A."/>
            <person name="Oakley T.H."/>
            <person name="Tokishita S."/>
            <person name="Aerts A."/>
            <person name="Arnold G.J."/>
            <person name="Basu M.K."/>
            <person name="Bauer D.J."/>
            <person name="Caceres C.E."/>
            <person name="Carmel L."/>
            <person name="Casola C."/>
            <person name="Choi J.H."/>
            <person name="Detter J.C."/>
            <person name="Dong Q."/>
            <person name="Dusheyko S."/>
            <person name="Eads B.D."/>
            <person name="Frohlich T."/>
            <person name="Geiler-Samerotte K.A."/>
            <person name="Gerlach D."/>
            <person name="Hatcher P."/>
            <person name="Jogdeo S."/>
            <person name="Krijgsveld J."/>
            <person name="Kriventseva E.V."/>
            <person name="Kultz D."/>
            <person name="Laforsch C."/>
            <person name="Lindquist E."/>
            <person name="Lopez J."/>
            <person name="Manak J.R."/>
            <person name="Muller J."/>
            <person name="Pangilinan J."/>
            <person name="Patwardhan R.P."/>
            <person name="Pitluck S."/>
            <person name="Pritham E.J."/>
            <person name="Rechtsteiner A."/>
            <person name="Rho M."/>
            <person name="Rogozin I.B."/>
            <person name="Sakarya O."/>
            <person name="Salamov A."/>
            <person name="Schaack S."/>
            <person name="Shapiro H."/>
            <person name="Shiga Y."/>
            <person name="Skalitzky C."/>
            <person name="Smith Z."/>
            <person name="Souvorov A."/>
            <person name="Sung W."/>
            <person name="Tang Z."/>
            <person name="Tsuchiya D."/>
            <person name="Tu H."/>
            <person name="Vos H."/>
            <person name="Wang M."/>
            <person name="Wolf Y.I."/>
            <person name="Yamagata H."/>
            <person name="Yamada T."/>
            <person name="Ye Y."/>
            <person name="Shaw J.R."/>
            <person name="Andrews J."/>
            <person name="Crease T.J."/>
            <person name="Tang H."/>
            <person name="Lucas S.M."/>
            <person name="Robertson H.M."/>
            <person name="Bork P."/>
            <person name="Koonin E.V."/>
            <person name="Zdobnov E.M."/>
            <person name="Grigoriev I.V."/>
            <person name="Lynch M."/>
            <person name="Boore J.L."/>
        </authorList>
    </citation>
    <scope>NUCLEOTIDE SEQUENCE [LARGE SCALE GENOMIC DNA]</scope>
</reference>
<dbReference type="GO" id="GO:0005737">
    <property type="term" value="C:cytoplasm"/>
    <property type="evidence" value="ECO:0000318"/>
    <property type="project" value="GO_Central"/>
</dbReference>
<keyword evidence="8 15" id="KW-0274">FAD</keyword>
<comment type="cofactor">
    <cofactor evidence="1 15">
        <name>FAD</name>
        <dbReference type="ChEBI" id="CHEBI:57692"/>
    </cofactor>
</comment>
<dbReference type="GO" id="GO:0070991">
    <property type="term" value="F:medium-chain fatty acyl-CoA dehydrogenase activity"/>
    <property type="evidence" value="ECO:0000318"/>
    <property type="project" value="GO_Central"/>
</dbReference>
<evidence type="ECO:0000256" key="3">
    <source>
        <dbReference type="ARBA" id="ARBA00005198"/>
    </source>
</evidence>
<evidence type="ECO:0000256" key="2">
    <source>
        <dbReference type="ARBA" id="ARBA00004305"/>
    </source>
</evidence>
<evidence type="ECO:0000256" key="13">
    <source>
        <dbReference type="ARBA" id="ARBA00023128"/>
    </source>
</evidence>
<dbReference type="GO" id="GO:0051793">
    <property type="term" value="P:medium-chain fatty acid catabolic process"/>
    <property type="evidence" value="ECO:0000318"/>
    <property type="project" value="GO_Central"/>
</dbReference>
<evidence type="ECO:0000256" key="8">
    <source>
        <dbReference type="ARBA" id="ARBA00022827"/>
    </source>
</evidence>
<comment type="pathway">
    <text evidence="3">Lipid metabolism; mitochondrial fatty acid beta-oxidation.</text>
</comment>